<dbReference type="GO" id="GO:0008841">
    <property type="term" value="F:dihydrofolate synthase activity"/>
    <property type="evidence" value="ECO:0007669"/>
    <property type="project" value="TreeGrafter"/>
</dbReference>
<evidence type="ECO:0000256" key="4">
    <source>
        <dbReference type="ARBA" id="ARBA00022723"/>
    </source>
</evidence>
<feature type="domain" description="Mur ligase C-terminal" evidence="11">
    <location>
        <begin position="358"/>
        <end position="472"/>
    </location>
</feature>
<evidence type="ECO:0000256" key="1">
    <source>
        <dbReference type="ARBA" id="ARBA00008276"/>
    </source>
</evidence>
<evidence type="ECO:0000256" key="9">
    <source>
        <dbReference type="ARBA" id="ARBA00047493"/>
    </source>
</evidence>
<dbReference type="EMBL" id="FXYX01000007">
    <property type="protein sequence ID" value="SMX80298.1"/>
    <property type="molecule type" value="Genomic_DNA"/>
</dbReference>
<dbReference type="InterPro" id="IPR001645">
    <property type="entry name" value="Folylpolyglutamate_synth"/>
</dbReference>
<dbReference type="InterPro" id="IPR004101">
    <property type="entry name" value="Mur_ligase_C"/>
</dbReference>
<evidence type="ECO:0000256" key="5">
    <source>
        <dbReference type="ARBA" id="ARBA00022741"/>
    </source>
</evidence>
<keyword evidence="4" id="KW-0479">Metal-binding</keyword>
<dbReference type="GO" id="GO:0004326">
    <property type="term" value="F:tetrahydrofolylpolyglutamate synthase activity"/>
    <property type="evidence" value="ECO:0007669"/>
    <property type="project" value="UniProtKB-EC"/>
</dbReference>
<feature type="region of interest" description="Disordered" evidence="10">
    <location>
        <begin position="1"/>
        <end position="38"/>
    </location>
</feature>
<dbReference type="RefSeq" id="WP_101545583.1">
    <property type="nucleotide sequence ID" value="NZ_FXYX01000007.1"/>
</dbReference>
<evidence type="ECO:0000313" key="13">
    <source>
        <dbReference type="EMBL" id="SMX80298.1"/>
    </source>
</evidence>
<dbReference type="SUPFAM" id="SSF53623">
    <property type="entry name" value="MurD-like peptide ligases, catalytic domain"/>
    <property type="match status" value="1"/>
</dbReference>
<dbReference type="Pfam" id="PF08245">
    <property type="entry name" value="Mur_ligase_M"/>
    <property type="match status" value="1"/>
</dbReference>
<evidence type="ECO:0000313" key="14">
    <source>
        <dbReference type="Proteomes" id="UP000234382"/>
    </source>
</evidence>
<dbReference type="EC" id="6.3.2.17" evidence="2"/>
<keyword evidence="5" id="KW-0547">Nucleotide-binding</keyword>
<comment type="catalytic activity">
    <reaction evidence="9">
        <text>(6S)-5,6,7,8-tetrahydrofolyl-(gamma-L-Glu)(n) + L-glutamate + ATP = (6S)-5,6,7,8-tetrahydrofolyl-(gamma-L-Glu)(n+1) + ADP + phosphate + H(+)</text>
        <dbReference type="Rhea" id="RHEA:10580"/>
        <dbReference type="Rhea" id="RHEA-COMP:14738"/>
        <dbReference type="Rhea" id="RHEA-COMP:14740"/>
        <dbReference type="ChEBI" id="CHEBI:15378"/>
        <dbReference type="ChEBI" id="CHEBI:29985"/>
        <dbReference type="ChEBI" id="CHEBI:30616"/>
        <dbReference type="ChEBI" id="CHEBI:43474"/>
        <dbReference type="ChEBI" id="CHEBI:141005"/>
        <dbReference type="ChEBI" id="CHEBI:456216"/>
        <dbReference type="EC" id="6.3.2.17"/>
    </reaction>
</comment>
<sequence>MSEDNSPAEDPVAAAEELLAAVEDPQTAEQDADSEPLPEPVVDEATRAELARVYALLLARAGETQVELRLDATRRACEILGDIHTAAPTITITGTNGKTSTARMIDSLISAHELRVGRFTSPHLHSVTERISVDGAPVSAHTFVRIYDEIAPYLEIVDAQLEAEGRAKLTYFEALTVLAFAVFADAPVDVVVTEVGMGGQWDSTNVADAQVCVFTKIGLDHQAFLGDTIEEIAATKAGILDRSVEDSPAPEPVAVSAVQDAAAQAVLDEEAARREVPLAAEERDFRLLDRQRAVDGQLITVQGRRDVYSDLFLPLHGNHQAHNAAVAIVAAEAFLGAEDKPLNQETVAEGLARVTSPGRAELLRTGPSVVVDGAHNPDAARVLADTLAEAFDFDYVVIVLAMLADKDSDGVIEELHRSADVFVVSENLNSRALPAGDLAEAAREWVDEDSVIVASDLNAALMKGIDLANSVDAKSPGIVVTGSIYTVAEARLLLGRGEEG</sequence>
<name>A0A2H1IYR0_9MICO</name>
<evidence type="ECO:0000256" key="8">
    <source>
        <dbReference type="ARBA" id="ARBA00030592"/>
    </source>
</evidence>
<dbReference type="Proteomes" id="UP000234382">
    <property type="component" value="Unassembled WGS sequence"/>
</dbReference>
<dbReference type="NCBIfam" id="TIGR01499">
    <property type="entry name" value="folC"/>
    <property type="match status" value="1"/>
</dbReference>
<dbReference type="Pfam" id="PF02875">
    <property type="entry name" value="Mur_ligase_C"/>
    <property type="match status" value="1"/>
</dbReference>
<evidence type="ECO:0000256" key="2">
    <source>
        <dbReference type="ARBA" id="ARBA00013025"/>
    </source>
</evidence>
<dbReference type="AlphaFoldDB" id="A0A2H1IYR0"/>
<dbReference type="InterPro" id="IPR013221">
    <property type="entry name" value="Mur_ligase_cen"/>
</dbReference>
<accession>A0A2H1IYR0</accession>
<evidence type="ECO:0000259" key="11">
    <source>
        <dbReference type="Pfam" id="PF02875"/>
    </source>
</evidence>
<organism evidence="13 14">
    <name type="scientific">Brevibacterium iodinum ATCC 49514</name>
    <dbReference type="NCBI Taxonomy" id="1255616"/>
    <lineage>
        <taxon>Bacteria</taxon>
        <taxon>Bacillati</taxon>
        <taxon>Actinomycetota</taxon>
        <taxon>Actinomycetes</taxon>
        <taxon>Micrococcales</taxon>
        <taxon>Brevibacteriaceae</taxon>
        <taxon>Brevibacterium</taxon>
    </lineage>
</organism>
<dbReference type="Gene3D" id="3.90.190.20">
    <property type="entry name" value="Mur ligase, C-terminal domain"/>
    <property type="match status" value="1"/>
</dbReference>
<evidence type="ECO:0000256" key="3">
    <source>
        <dbReference type="ARBA" id="ARBA00022598"/>
    </source>
</evidence>
<dbReference type="InterPro" id="IPR036565">
    <property type="entry name" value="Mur-like_cat_sf"/>
</dbReference>
<keyword evidence="7" id="KW-0460">Magnesium</keyword>
<dbReference type="PANTHER" id="PTHR11136">
    <property type="entry name" value="FOLYLPOLYGLUTAMATE SYNTHASE-RELATED"/>
    <property type="match status" value="1"/>
</dbReference>
<evidence type="ECO:0000256" key="10">
    <source>
        <dbReference type="SAM" id="MobiDB-lite"/>
    </source>
</evidence>
<comment type="similarity">
    <text evidence="1">Belongs to the folylpolyglutamate synthase family.</text>
</comment>
<evidence type="ECO:0000256" key="7">
    <source>
        <dbReference type="ARBA" id="ARBA00022842"/>
    </source>
</evidence>
<proteinExistence type="inferred from homology"/>
<dbReference type="SUPFAM" id="SSF53244">
    <property type="entry name" value="MurD-like peptide ligases, peptide-binding domain"/>
    <property type="match status" value="1"/>
</dbReference>
<feature type="compositionally biased region" description="Low complexity" evidence="10">
    <location>
        <begin position="8"/>
        <end position="24"/>
    </location>
</feature>
<evidence type="ECO:0000259" key="12">
    <source>
        <dbReference type="Pfam" id="PF08245"/>
    </source>
</evidence>
<dbReference type="GO" id="GO:0005737">
    <property type="term" value="C:cytoplasm"/>
    <property type="evidence" value="ECO:0007669"/>
    <property type="project" value="TreeGrafter"/>
</dbReference>
<dbReference type="Gene3D" id="3.40.1190.10">
    <property type="entry name" value="Mur-like, catalytic domain"/>
    <property type="match status" value="1"/>
</dbReference>
<gene>
    <name evidence="13" type="ORF">BI49514_01453</name>
</gene>
<evidence type="ECO:0000256" key="6">
    <source>
        <dbReference type="ARBA" id="ARBA00022840"/>
    </source>
</evidence>
<keyword evidence="14" id="KW-1185">Reference proteome</keyword>
<protein>
    <recommendedName>
        <fullName evidence="2">tetrahydrofolate synthase</fullName>
        <ecNumber evidence="2">6.3.2.17</ecNumber>
    </recommendedName>
    <alternativeName>
        <fullName evidence="8">Tetrahydrofolylpolyglutamate synthase</fullName>
    </alternativeName>
</protein>
<dbReference type="GO" id="GO:0005524">
    <property type="term" value="F:ATP binding"/>
    <property type="evidence" value="ECO:0007669"/>
    <property type="project" value="UniProtKB-KW"/>
</dbReference>
<dbReference type="GO" id="GO:0046872">
    <property type="term" value="F:metal ion binding"/>
    <property type="evidence" value="ECO:0007669"/>
    <property type="project" value="UniProtKB-KW"/>
</dbReference>
<reference evidence="14" key="1">
    <citation type="submission" date="2017-03" db="EMBL/GenBank/DDBJ databases">
        <authorList>
            <person name="Monnet C."/>
        </authorList>
    </citation>
    <scope>NUCLEOTIDE SEQUENCE [LARGE SCALE GENOMIC DNA]</scope>
    <source>
        <strain evidence="14">ATCC 49514</strain>
    </source>
</reference>
<keyword evidence="6" id="KW-0067">ATP-binding</keyword>
<dbReference type="InterPro" id="IPR036615">
    <property type="entry name" value="Mur_ligase_C_dom_sf"/>
</dbReference>
<feature type="domain" description="Mur ligase central" evidence="12">
    <location>
        <begin position="92"/>
        <end position="331"/>
    </location>
</feature>
<dbReference type="PANTHER" id="PTHR11136:SF0">
    <property type="entry name" value="DIHYDROFOLATE SYNTHETASE-RELATED"/>
    <property type="match status" value="1"/>
</dbReference>
<keyword evidence="3 13" id="KW-0436">Ligase</keyword>